<name>A0AAW2KF05_SESRA</name>
<dbReference type="CDD" id="cd01400">
    <property type="entry name" value="6PGL"/>
    <property type="match status" value="1"/>
</dbReference>
<evidence type="ECO:0000256" key="3">
    <source>
        <dbReference type="RuleBase" id="RU365095"/>
    </source>
</evidence>
<evidence type="ECO:0000256" key="2">
    <source>
        <dbReference type="ARBA" id="ARBA00010662"/>
    </source>
</evidence>
<feature type="region of interest" description="Disordered" evidence="4">
    <location>
        <begin position="188"/>
        <end position="210"/>
    </location>
</feature>
<proteinExistence type="inferred from homology"/>
<dbReference type="PANTHER" id="PTHR11054:SF9">
    <property type="entry name" value="6-PHOSPHOGLUCONOLACTONASE-RELATED"/>
    <property type="match status" value="1"/>
</dbReference>
<evidence type="ECO:0000256" key="1">
    <source>
        <dbReference type="ARBA" id="ARBA00004959"/>
    </source>
</evidence>
<dbReference type="Gene3D" id="3.40.50.1360">
    <property type="match status" value="1"/>
</dbReference>
<dbReference type="InterPro" id="IPR005900">
    <property type="entry name" value="6-phosphogluconolactonase_DevB"/>
</dbReference>
<accession>A0AAW2KF05</accession>
<feature type="domain" description="Glucosamine/galactosamine-6-phosphate isomerase" evidence="5">
    <location>
        <begin position="10"/>
        <end position="188"/>
    </location>
</feature>
<evidence type="ECO:0000256" key="4">
    <source>
        <dbReference type="SAM" id="MobiDB-lite"/>
    </source>
</evidence>
<dbReference type="EC" id="3.1.1.31" evidence="3"/>
<dbReference type="InterPro" id="IPR006148">
    <property type="entry name" value="Glc/Gal-6P_isomerase"/>
</dbReference>
<dbReference type="Pfam" id="PF01182">
    <property type="entry name" value="Glucosamine_iso"/>
    <property type="match status" value="1"/>
</dbReference>
<dbReference type="GO" id="GO:0005975">
    <property type="term" value="P:carbohydrate metabolic process"/>
    <property type="evidence" value="ECO:0007669"/>
    <property type="project" value="InterPro"/>
</dbReference>
<protein>
    <recommendedName>
        <fullName evidence="3">Probable 6-phosphogluconolactonase</fullName>
        <ecNumber evidence="3">3.1.1.31</ecNumber>
    </recommendedName>
</protein>
<comment type="catalytic activity">
    <reaction evidence="3">
        <text>6-phospho-D-glucono-1,5-lactone + H2O = 6-phospho-D-gluconate + H(+)</text>
        <dbReference type="Rhea" id="RHEA:12556"/>
        <dbReference type="ChEBI" id="CHEBI:15377"/>
        <dbReference type="ChEBI" id="CHEBI:15378"/>
        <dbReference type="ChEBI" id="CHEBI:57955"/>
        <dbReference type="ChEBI" id="CHEBI:58759"/>
        <dbReference type="EC" id="3.1.1.31"/>
    </reaction>
</comment>
<dbReference type="GO" id="GO:0017057">
    <property type="term" value="F:6-phosphogluconolactonase activity"/>
    <property type="evidence" value="ECO:0007669"/>
    <property type="project" value="UniProtKB-EC"/>
</dbReference>
<dbReference type="PANTHER" id="PTHR11054">
    <property type="entry name" value="6-PHOSPHOGLUCONOLACTONASE"/>
    <property type="match status" value="1"/>
</dbReference>
<reference evidence="6" key="1">
    <citation type="submission" date="2020-06" db="EMBL/GenBank/DDBJ databases">
        <authorList>
            <person name="Li T."/>
            <person name="Hu X."/>
            <person name="Zhang T."/>
            <person name="Song X."/>
            <person name="Zhang H."/>
            <person name="Dai N."/>
            <person name="Sheng W."/>
            <person name="Hou X."/>
            <person name="Wei L."/>
        </authorList>
    </citation>
    <scope>NUCLEOTIDE SEQUENCE</scope>
    <source>
        <strain evidence="6">G02</strain>
        <tissue evidence="6">Leaf</tissue>
    </source>
</reference>
<evidence type="ECO:0000313" key="6">
    <source>
        <dbReference type="EMBL" id="KAL0304463.1"/>
    </source>
</evidence>
<gene>
    <name evidence="6" type="ORF">Sradi_6314400</name>
</gene>
<reference evidence="6" key="2">
    <citation type="journal article" date="2024" name="Plant">
        <title>Genomic evolution and insights into agronomic trait innovations of Sesamum species.</title>
        <authorList>
            <person name="Miao H."/>
            <person name="Wang L."/>
            <person name="Qu L."/>
            <person name="Liu H."/>
            <person name="Sun Y."/>
            <person name="Le M."/>
            <person name="Wang Q."/>
            <person name="Wei S."/>
            <person name="Zheng Y."/>
            <person name="Lin W."/>
            <person name="Duan Y."/>
            <person name="Cao H."/>
            <person name="Xiong S."/>
            <person name="Wang X."/>
            <person name="Wei L."/>
            <person name="Li C."/>
            <person name="Ma Q."/>
            <person name="Ju M."/>
            <person name="Zhao R."/>
            <person name="Li G."/>
            <person name="Mu C."/>
            <person name="Tian Q."/>
            <person name="Mei H."/>
            <person name="Zhang T."/>
            <person name="Gao T."/>
            <person name="Zhang H."/>
        </authorList>
    </citation>
    <scope>NUCLEOTIDE SEQUENCE</scope>
    <source>
        <strain evidence="6">G02</strain>
    </source>
</reference>
<dbReference type="SUPFAM" id="SSF100950">
    <property type="entry name" value="NagB/RpiA/CoA transferase-like"/>
    <property type="match status" value="1"/>
</dbReference>
<evidence type="ECO:0000259" key="5">
    <source>
        <dbReference type="Pfam" id="PF01182"/>
    </source>
</evidence>
<dbReference type="AlphaFoldDB" id="A0AAW2KF05"/>
<organism evidence="6">
    <name type="scientific">Sesamum radiatum</name>
    <name type="common">Black benniseed</name>
    <dbReference type="NCBI Taxonomy" id="300843"/>
    <lineage>
        <taxon>Eukaryota</taxon>
        <taxon>Viridiplantae</taxon>
        <taxon>Streptophyta</taxon>
        <taxon>Embryophyta</taxon>
        <taxon>Tracheophyta</taxon>
        <taxon>Spermatophyta</taxon>
        <taxon>Magnoliopsida</taxon>
        <taxon>eudicotyledons</taxon>
        <taxon>Gunneridae</taxon>
        <taxon>Pentapetalae</taxon>
        <taxon>asterids</taxon>
        <taxon>lamiids</taxon>
        <taxon>Lamiales</taxon>
        <taxon>Pedaliaceae</taxon>
        <taxon>Sesamum</taxon>
    </lineage>
</organism>
<dbReference type="GO" id="GO:0006098">
    <property type="term" value="P:pentose-phosphate shunt"/>
    <property type="evidence" value="ECO:0007669"/>
    <property type="project" value="InterPro"/>
</dbReference>
<comment type="caution">
    <text evidence="6">The sequence shown here is derived from an EMBL/GenBank/DDBJ whole genome shotgun (WGS) entry which is preliminary data.</text>
</comment>
<dbReference type="InterPro" id="IPR037171">
    <property type="entry name" value="NagB/RpiA_transferase-like"/>
</dbReference>
<dbReference type="EMBL" id="JACGWJ010000029">
    <property type="protein sequence ID" value="KAL0304463.1"/>
    <property type="molecule type" value="Genomic_DNA"/>
</dbReference>
<comment type="pathway">
    <text evidence="1">Carbohydrate degradation; pentose phosphate pathway.</text>
</comment>
<dbReference type="NCBIfam" id="TIGR01198">
    <property type="entry name" value="pgl"/>
    <property type="match status" value="1"/>
</dbReference>
<dbReference type="InterPro" id="IPR039104">
    <property type="entry name" value="6PGL"/>
</dbReference>
<comment type="similarity">
    <text evidence="2 3">Belongs to the glucosamine/galactosamine-6-phosphate isomerase family. 6-phosphogluconolactonase subfamily.</text>
</comment>
<sequence length="247" mass="27778">MVFFPRKMTEAPMKETIDWSKWWIVWGDERVVPLDDPQSNYYLALNGFLSKVAIPKNQIFPIHYSPSSEAVAKDYEAQLKKLVEQKVLPLSATGFPKFDLMLLGIGPDGHVASLFPNLPQRYDKTNWVTYLNDSPKPPPKRITFTFPVINSADHIAMVVTGKELAEAVDITLEQKPIIPPLPCSEVKAQGREPRKLSRKGGARTENPTRFISLPHDLSSSGVNATPLGIRRNFVLMAHFEGNRMTIP</sequence>